<dbReference type="Pfam" id="PF07719">
    <property type="entry name" value="TPR_2"/>
    <property type="match status" value="1"/>
</dbReference>
<dbReference type="OrthoDB" id="1872379at2759"/>
<reference evidence="6 7" key="1">
    <citation type="journal article" date="2014" name="Mol. Plant">
        <title>Chromosome Scale Genome Assembly and Transcriptome Profiling of Nannochloropsis gaditana in Nitrogen Depletion.</title>
        <authorList>
            <person name="Corteggiani Carpinelli E."/>
            <person name="Telatin A."/>
            <person name="Vitulo N."/>
            <person name="Forcato C."/>
            <person name="D'Angelo M."/>
            <person name="Schiavon R."/>
            <person name="Vezzi A."/>
            <person name="Giacometti G.M."/>
            <person name="Morosinotto T."/>
            <person name="Valle G."/>
        </authorList>
    </citation>
    <scope>NUCLEOTIDE SEQUENCE [LARGE SCALE GENOMIC DNA]</scope>
    <source>
        <strain evidence="6 7">B-31</strain>
    </source>
</reference>
<feature type="repeat" description="TPR" evidence="3">
    <location>
        <begin position="244"/>
        <end position="277"/>
    </location>
</feature>
<protein>
    <submittedName>
        <fullName evidence="6">Tetratricopeptide TPR-1</fullName>
    </submittedName>
</protein>
<feature type="region of interest" description="Disordered" evidence="5">
    <location>
        <begin position="1"/>
        <end position="37"/>
    </location>
</feature>
<feature type="coiled-coil region" evidence="4">
    <location>
        <begin position="243"/>
        <end position="270"/>
    </location>
</feature>
<feature type="compositionally biased region" description="Polar residues" evidence="5">
    <location>
        <begin position="24"/>
        <end position="33"/>
    </location>
</feature>
<dbReference type="InterPro" id="IPR052769">
    <property type="entry name" value="TPR_domain_protein"/>
</dbReference>
<dbReference type="PANTHER" id="PTHR46014:SF1">
    <property type="entry name" value="TETRATRICOPEPTIDE REPEAT PROTEIN 1"/>
    <property type="match status" value="1"/>
</dbReference>
<keyword evidence="4" id="KW-0175">Coiled coil</keyword>
<dbReference type="EMBL" id="AZIL01002746">
    <property type="protein sequence ID" value="EWM20893.1"/>
    <property type="molecule type" value="Genomic_DNA"/>
</dbReference>
<dbReference type="InterPro" id="IPR019734">
    <property type="entry name" value="TPR_rpt"/>
</dbReference>
<accession>W7TBG6</accession>
<gene>
    <name evidence="6" type="ORF">Naga_100201g9</name>
</gene>
<comment type="caution">
    <text evidence="6">The sequence shown here is derived from an EMBL/GenBank/DDBJ whole genome shotgun (WGS) entry which is preliminary data.</text>
</comment>
<dbReference type="PANTHER" id="PTHR46014">
    <property type="entry name" value="TETRATRICOPEPTIDE REPEAT PROTEIN 1"/>
    <property type="match status" value="1"/>
</dbReference>
<dbReference type="InterPro" id="IPR011990">
    <property type="entry name" value="TPR-like_helical_dom_sf"/>
</dbReference>
<organism evidence="6 7">
    <name type="scientific">Nannochloropsis gaditana</name>
    <dbReference type="NCBI Taxonomy" id="72520"/>
    <lineage>
        <taxon>Eukaryota</taxon>
        <taxon>Sar</taxon>
        <taxon>Stramenopiles</taxon>
        <taxon>Ochrophyta</taxon>
        <taxon>Eustigmatophyceae</taxon>
        <taxon>Eustigmatales</taxon>
        <taxon>Monodopsidaceae</taxon>
        <taxon>Nannochloropsis</taxon>
    </lineage>
</organism>
<feature type="compositionally biased region" description="Gly residues" evidence="5">
    <location>
        <begin position="173"/>
        <end position="185"/>
    </location>
</feature>
<evidence type="ECO:0000256" key="1">
    <source>
        <dbReference type="ARBA" id="ARBA00022737"/>
    </source>
</evidence>
<keyword evidence="1" id="KW-0677">Repeat</keyword>
<feature type="compositionally biased region" description="Low complexity" evidence="5">
    <location>
        <begin position="1"/>
        <end position="18"/>
    </location>
</feature>
<evidence type="ECO:0000256" key="3">
    <source>
        <dbReference type="PROSITE-ProRule" id="PRU00339"/>
    </source>
</evidence>
<dbReference type="AlphaFoldDB" id="W7TBG6"/>
<evidence type="ECO:0000256" key="5">
    <source>
        <dbReference type="SAM" id="MobiDB-lite"/>
    </source>
</evidence>
<dbReference type="SUPFAM" id="SSF48452">
    <property type="entry name" value="TPR-like"/>
    <property type="match status" value="1"/>
</dbReference>
<proteinExistence type="predicted"/>
<evidence type="ECO:0000313" key="7">
    <source>
        <dbReference type="Proteomes" id="UP000019335"/>
    </source>
</evidence>
<keyword evidence="2 3" id="KW-0802">TPR repeat</keyword>
<dbReference type="Proteomes" id="UP000019335">
    <property type="component" value="Unassembled WGS sequence"/>
</dbReference>
<dbReference type="Gene3D" id="1.25.40.10">
    <property type="entry name" value="Tetratricopeptide repeat domain"/>
    <property type="match status" value="2"/>
</dbReference>
<evidence type="ECO:0000313" key="6">
    <source>
        <dbReference type="EMBL" id="EWM20893.1"/>
    </source>
</evidence>
<keyword evidence="7" id="KW-1185">Reference proteome</keyword>
<sequence length="402" mass="43991">MADEPVSVSSPTSSGPGTMRTKYTEASLSSSHFSAKEIPAVEGRDDVEEEEFFEAENDVNVVEDIGAEDLSEQFEELRVVPEEERDAEKARGLKEEGNTCYQAQDFQGAAECYGLAIKFCPYQYDKEKELAEARRRAWAAQEEEERARKSGEENVATPETGGSGVSGATAPSGTGGKEGTTGSCGGSHQADATRAEEEKEPFAEFKEECAVYYCNRAACWVHLGRDQEVVEDCSVALKLKSGYAKALMRRAQASERLDKLEDALKDYKEVLALDPGNRVVRAKMPGLEKECAARMEKLKTETIGKLKDLGNSVLSNFGLSLDNFKMQQDPNTGSYSFSFQKQSGVGKGLFVLNDIIVPGVMWNISGTAASLCLLDFGSQVFSAFTSKHSFTSHHVHLIEMLN</sequence>
<feature type="region of interest" description="Disordered" evidence="5">
    <location>
        <begin position="143"/>
        <end position="199"/>
    </location>
</feature>
<name>W7TBG6_9STRA</name>
<evidence type="ECO:0000256" key="2">
    <source>
        <dbReference type="ARBA" id="ARBA00022803"/>
    </source>
</evidence>
<dbReference type="SMART" id="SM00028">
    <property type="entry name" value="TPR"/>
    <property type="match status" value="3"/>
</dbReference>
<dbReference type="PROSITE" id="PS50005">
    <property type="entry name" value="TPR"/>
    <property type="match status" value="1"/>
</dbReference>
<evidence type="ECO:0000256" key="4">
    <source>
        <dbReference type="SAM" id="Coils"/>
    </source>
</evidence>
<dbReference type="InterPro" id="IPR013105">
    <property type="entry name" value="TPR_2"/>
</dbReference>